<accession>A0A7D5VA03</accession>
<evidence type="ECO:0000313" key="1">
    <source>
        <dbReference type="EMBL" id="QLI81280.1"/>
    </source>
</evidence>
<gene>
    <name evidence="1" type="ORF">HZU75_06935</name>
</gene>
<dbReference type="Proteomes" id="UP000510822">
    <property type="component" value="Chromosome"/>
</dbReference>
<keyword evidence="2" id="KW-1185">Reference proteome</keyword>
<protein>
    <submittedName>
        <fullName evidence="1">Uncharacterized protein</fullName>
    </submittedName>
</protein>
<dbReference type="RefSeq" id="WP_180308407.1">
    <property type="nucleotide sequence ID" value="NZ_CP058952.1"/>
</dbReference>
<evidence type="ECO:0000313" key="2">
    <source>
        <dbReference type="Proteomes" id="UP000510822"/>
    </source>
</evidence>
<reference evidence="1 2" key="1">
    <citation type="journal article" date="2016" name="Int. J. Syst. Evol. Microbiol.">
        <title>Chitinibacter fontanus sp. nov., isolated from a spring.</title>
        <authorList>
            <person name="Sheu S.Y."/>
            <person name="Li Y.S."/>
            <person name="Young C.C."/>
            <person name="Chen W.M."/>
        </authorList>
    </citation>
    <scope>NUCLEOTIDE SEQUENCE [LARGE SCALE GENOMIC DNA]</scope>
    <source>
        <strain evidence="1 2">STM-7</strain>
    </source>
</reference>
<proteinExistence type="predicted"/>
<dbReference type="KEGG" id="cfon:HZU75_06935"/>
<dbReference type="EMBL" id="CP058952">
    <property type="protein sequence ID" value="QLI81280.1"/>
    <property type="molecule type" value="Genomic_DNA"/>
</dbReference>
<sequence length="168" mass="19419">MSRVLESIFSELKAVDFLSSVGVGENELQFITENLTYPQFDEALFSDEWADIRLEAQAVLTIFLNSKFQNQYQEWNKVVESARRFCDEELSLNVEFAPDLTKREAIKSKIIDDVILIIVEKYFIKRVGLKPMFFSKVCEVYKAGHVPCGYKCESSVDFKKINGTFFIL</sequence>
<name>A0A7D5VA03_9NEIS</name>
<dbReference type="AlphaFoldDB" id="A0A7D5VA03"/>
<organism evidence="1 2">
    <name type="scientific">Chitinibacter fontanus</name>
    <dbReference type="NCBI Taxonomy" id="1737446"/>
    <lineage>
        <taxon>Bacteria</taxon>
        <taxon>Pseudomonadati</taxon>
        <taxon>Pseudomonadota</taxon>
        <taxon>Betaproteobacteria</taxon>
        <taxon>Neisseriales</taxon>
        <taxon>Chitinibacteraceae</taxon>
        <taxon>Chitinibacter</taxon>
    </lineage>
</organism>